<evidence type="ECO:0000313" key="1">
    <source>
        <dbReference type="EMBL" id="GGZ20406.1"/>
    </source>
</evidence>
<dbReference type="RefSeq" id="WP_189484446.1">
    <property type="nucleotide sequence ID" value="NZ_BMZB01000001.1"/>
</dbReference>
<dbReference type="EMBL" id="BMZB01000001">
    <property type="protein sequence ID" value="GGZ20406.1"/>
    <property type="molecule type" value="Genomic_DNA"/>
</dbReference>
<dbReference type="Proteomes" id="UP000662572">
    <property type="component" value="Unassembled WGS sequence"/>
</dbReference>
<sequence length="269" mass="30678">MVCYISLNVEQQKQEAPVFLVRVMAVMALSTFTQGAWAQGELYFNPGRSLIWDFKAEKQKEEEKEKAKALEAERANETPYIPIRQIFSYLAQNLSMKMTAEDFDQGALQGLAKRTDSERTDGVVTYNYRHGDKRVFGRAIFSKSMSGKKTDTIMRVFSSFEDRKNDCLKFGEAKQVLISQGWRRDVANNYVNEISDSYQKSDVKLSIKNHEDLMGSVIHSFDGHLDAGAMVAYNLELNRAREAIAVDSDQFKALCVEAIWVDYVMDEVN</sequence>
<comment type="caution">
    <text evidence="1">The sequence shown here is derived from an EMBL/GenBank/DDBJ whole genome shotgun (WGS) entry which is preliminary data.</text>
</comment>
<evidence type="ECO:0000313" key="2">
    <source>
        <dbReference type="Proteomes" id="UP000662572"/>
    </source>
</evidence>
<keyword evidence="2" id="KW-1185">Reference proteome</keyword>
<reference evidence="1" key="2">
    <citation type="submission" date="2020-09" db="EMBL/GenBank/DDBJ databases">
        <authorList>
            <person name="Sun Q."/>
            <person name="Kim S."/>
        </authorList>
    </citation>
    <scope>NUCLEOTIDE SEQUENCE</scope>
    <source>
        <strain evidence="1">KCTC 32296</strain>
    </source>
</reference>
<organism evidence="1 2">
    <name type="scientific">Asticcacaulis endophyticus</name>
    <dbReference type="NCBI Taxonomy" id="1395890"/>
    <lineage>
        <taxon>Bacteria</taxon>
        <taxon>Pseudomonadati</taxon>
        <taxon>Pseudomonadota</taxon>
        <taxon>Alphaproteobacteria</taxon>
        <taxon>Caulobacterales</taxon>
        <taxon>Caulobacteraceae</taxon>
        <taxon>Asticcacaulis</taxon>
    </lineage>
</organism>
<dbReference type="AlphaFoldDB" id="A0A918PR97"/>
<reference evidence="1" key="1">
    <citation type="journal article" date="2014" name="Int. J. Syst. Evol. Microbiol.">
        <title>Complete genome sequence of Corynebacterium casei LMG S-19264T (=DSM 44701T), isolated from a smear-ripened cheese.</title>
        <authorList>
            <consortium name="US DOE Joint Genome Institute (JGI-PGF)"/>
            <person name="Walter F."/>
            <person name="Albersmeier A."/>
            <person name="Kalinowski J."/>
            <person name="Ruckert C."/>
        </authorList>
    </citation>
    <scope>NUCLEOTIDE SEQUENCE</scope>
    <source>
        <strain evidence="1">KCTC 32296</strain>
    </source>
</reference>
<proteinExistence type="predicted"/>
<gene>
    <name evidence="1" type="ORF">GCM10011273_01240</name>
</gene>
<protein>
    <submittedName>
        <fullName evidence="1">Uncharacterized protein</fullName>
    </submittedName>
</protein>
<name>A0A918PR97_9CAUL</name>
<accession>A0A918PR97</accession>